<dbReference type="Gene3D" id="3.40.50.1110">
    <property type="entry name" value="SGNH hydrolase"/>
    <property type="match status" value="2"/>
</dbReference>
<dbReference type="PANTHER" id="PTHR22901">
    <property type="entry name" value="SIALATE O-ACETYLESTERASE"/>
    <property type="match status" value="1"/>
</dbReference>
<keyword evidence="5" id="KW-1185">Reference proteome</keyword>
<proteinExistence type="predicted"/>
<feature type="chain" id="PRO_5047027632" evidence="2">
    <location>
        <begin position="30"/>
        <end position="643"/>
    </location>
</feature>
<sequence>MAAIAKSTTVAAAAGALLAASASPLAVQAAPQPGAAYGDHMVLQRGQPIVIDGRSSPGAEVTGTLGTERSITRADAEGRFRLTFAAREASTDPLTLRLADASGETVVSDVLIGDVWLCSGQSNMELPVARALNTGSELRRAADPQMRLLKVPQFTAATEQDAFGAPVAWQAATAETVEQFSAACFFMGKQLRADLGVPVGLVHSNWGGSASSAWMSPEAVRELYGAEAAELLQLYQRDPLAAAQAFVPQWYAWWRAGDNGNEPWTDPDSLTWQPIPQFSFWNSWTGTGLDTQPAANVWLRQTFTLTAEQVAAGDAMLAIGAIDDLDLTWVNGLPVGYTFGWGVERNYRVPREYLREGENTVLIAASNNWDTGGFFGGPERLQVTPAGGEPIPLGADWDYSVGAISEMPPRAPWDAIAGFGVMHNAMIAPLGGMRLAGVAWYQGESDVGQAGYDTRLTHLFAGWRAQFGDQARMLVVQLADYGRRVSAPVASGWATLREEQRQGVLADGNAALVTAIDIGEPSDIHPANKNVLGLRLAMAAQGVALPQPVSATREGDTITITFSGVEGGLTAYGGPYALGVELCGDAQESCRFVLPALWGDKMLIAADWQPATRVRYAWSDAPVVNLYDGRDLPVPGFELEIAQ</sequence>
<dbReference type="InterPro" id="IPR039329">
    <property type="entry name" value="SIAE"/>
</dbReference>
<feature type="domain" description="Sialate O-acetylesterase" evidence="3">
    <location>
        <begin position="432"/>
        <end position="538"/>
    </location>
</feature>
<feature type="signal peptide" evidence="2">
    <location>
        <begin position="1"/>
        <end position="29"/>
    </location>
</feature>
<organism evidence="4 5">
    <name type="scientific">Alteraurantiacibacter palmitatis</name>
    <dbReference type="NCBI Taxonomy" id="2054628"/>
    <lineage>
        <taxon>Bacteria</taxon>
        <taxon>Pseudomonadati</taxon>
        <taxon>Pseudomonadota</taxon>
        <taxon>Alphaproteobacteria</taxon>
        <taxon>Sphingomonadales</taxon>
        <taxon>Erythrobacteraceae</taxon>
        <taxon>Alteraurantiacibacter</taxon>
    </lineage>
</organism>
<dbReference type="RefSeq" id="WP_336924315.1">
    <property type="nucleotide sequence ID" value="NZ_JBANRO010000001.1"/>
</dbReference>
<comment type="caution">
    <text evidence="4">The sequence shown here is derived from an EMBL/GenBank/DDBJ whole genome shotgun (WGS) entry which is preliminary data.</text>
</comment>
<dbReference type="InterPro" id="IPR036514">
    <property type="entry name" value="SGNH_hydro_sf"/>
</dbReference>
<keyword evidence="1" id="KW-0378">Hydrolase</keyword>
<dbReference type="PANTHER" id="PTHR22901:SF0">
    <property type="entry name" value="SIALATE O-ACETYLESTERASE"/>
    <property type="match status" value="1"/>
</dbReference>
<accession>A0ABV7EB27</accession>
<dbReference type="EMBL" id="JBHRST010000022">
    <property type="protein sequence ID" value="MFC3099216.1"/>
    <property type="molecule type" value="Genomic_DNA"/>
</dbReference>
<evidence type="ECO:0000256" key="2">
    <source>
        <dbReference type="SAM" id="SignalP"/>
    </source>
</evidence>
<evidence type="ECO:0000313" key="5">
    <source>
        <dbReference type="Proteomes" id="UP001595456"/>
    </source>
</evidence>
<dbReference type="Proteomes" id="UP001595456">
    <property type="component" value="Unassembled WGS sequence"/>
</dbReference>
<protein>
    <submittedName>
        <fullName evidence="4">Sialate O-acetylesterase</fullName>
    </submittedName>
</protein>
<keyword evidence="2" id="KW-0732">Signal</keyword>
<dbReference type="InterPro" id="IPR005181">
    <property type="entry name" value="SASA"/>
</dbReference>
<dbReference type="SUPFAM" id="SSF52266">
    <property type="entry name" value="SGNH hydrolase"/>
    <property type="match status" value="1"/>
</dbReference>
<dbReference type="InterPro" id="IPR008979">
    <property type="entry name" value="Galactose-bd-like_sf"/>
</dbReference>
<evidence type="ECO:0000259" key="3">
    <source>
        <dbReference type="Pfam" id="PF03629"/>
    </source>
</evidence>
<evidence type="ECO:0000313" key="4">
    <source>
        <dbReference type="EMBL" id="MFC3099216.1"/>
    </source>
</evidence>
<reference evidence="5" key="1">
    <citation type="journal article" date="2019" name="Int. J. Syst. Evol. Microbiol.">
        <title>The Global Catalogue of Microorganisms (GCM) 10K type strain sequencing project: providing services to taxonomists for standard genome sequencing and annotation.</title>
        <authorList>
            <consortium name="The Broad Institute Genomics Platform"/>
            <consortium name="The Broad Institute Genome Sequencing Center for Infectious Disease"/>
            <person name="Wu L."/>
            <person name="Ma J."/>
        </authorList>
    </citation>
    <scope>NUCLEOTIDE SEQUENCE [LARGE SCALE GENOMIC DNA]</scope>
    <source>
        <strain evidence="5">KCTC 52607</strain>
    </source>
</reference>
<gene>
    <name evidence="4" type="ORF">ACFODU_15570</name>
</gene>
<evidence type="ECO:0000256" key="1">
    <source>
        <dbReference type="ARBA" id="ARBA00022801"/>
    </source>
</evidence>
<dbReference type="SUPFAM" id="SSF49785">
    <property type="entry name" value="Galactose-binding domain-like"/>
    <property type="match status" value="1"/>
</dbReference>
<name>A0ABV7EB27_9SPHN</name>
<dbReference type="Pfam" id="PF03629">
    <property type="entry name" value="SASA"/>
    <property type="match status" value="1"/>
</dbReference>